<comment type="caution">
    <text evidence="1">The sequence shown here is derived from an EMBL/GenBank/DDBJ whole genome shotgun (WGS) entry which is preliminary data.</text>
</comment>
<dbReference type="Proteomes" id="UP001500353">
    <property type="component" value="Unassembled WGS sequence"/>
</dbReference>
<evidence type="ECO:0008006" key="3">
    <source>
        <dbReference type="Google" id="ProtNLM"/>
    </source>
</evidence>
<protein>
    <recommendedName>
        <fullName evidence="3">Type VI secretion, VasB, ImpH, VC_A0111</fullName>
    </recommendedName>
</protein>
<gene>
    <name evidence="1" type="ORF">GCM10023210_03620</name>
</gene>
<organism evidence="1 2">
    <name type="scientific">Chryseobacterium ginsengisoli</name>
    <dbReference type="NCBI Taxonomy" id="363853"/>
    <lineage>
        <taxon>Bacteria</taxon>
        <taxon>Pseudomonadati</taxon>
        <taxon>Bacteroidota</taxon>
        <taxon>Flavobacteriia</taxon>
        <taxon>Flavobacteriales</taxon>
        <taxon>Weeksellaceae</taxon>
        <taxon>Chryseobacterium group</taxon>
        <taxon>Chryseobacterium</taxon>
    </lineage>
</organism>
<proteinExistence type="predicted"/>
<dbReference type="EMBL" id="BAABHX010000001">
    <property type="protein sequence ID" value="GAA5084152.1"/>
    <property type="molecule type" value="Genomic_DNA"/>
</dbReference>
<keyword evidence="2" id="KW-1185">Reference proteome</keyword>
<sequence length="312" mass="36527">MDNLENIAGLIRTLKHDIRAEVIVNDLLEHKDIKEGEYVIYKEGQFARAYRFDVLDAQTTDYDYDSMQMLKLNLSRDSIYDMLPEGISHISKNEAPGKGVDSMIKEYYQQKKQQKAARLFFQPFENEMFHYGVETESFESRFLFEFNNGKAPDMFYDFWDIDRDFPTLLVSKFIRLLPFSYKIVGDIQQACHILSVLLEEDVRVSDREYQEYSDESQGVLLGETRLGLDSITGTRYDDYSRHLDIKIGPLKKSSFTDFIHEGGKKKFVDMFYEHFFPLEVEINTIILLPEDKQKFEFNNETGSPVLGYNTSI</sequence>
<evidence type="ECO:0000313" key="1">
    <source>
        <dbReference type="EMBL" id="GAA5084152.1"/>
    </source>
</evidence>
<name>A0ABP9LVP7_9FLAO</name>
<evidence type="ECO:0000313" key="2">
    <source>
        <dbReference type="Proteomes" id="UP001500353"/>
    </source>
</evidence>
<reference evidence="2" key="1">
    <citation type="journal article" date="2019" name="Int. J. Syst. Evol. Microbiol.">
        <title>The Global Catalogue of Microorganisms (GCM) 10K type strain sequencing project: providing services to taxonomists for standard genome sequencing and annotation.</title>
        <authorList>
            <consortium name="The Broad Institute Genomics Platform"/>
            <consortium name="The Broad Institute Genome Sequencing Center for Infectious Disease"/>
            <person name="Wu L."/>
            <person name="Ma J."/>
        </authorList>
    </citation>
    <scope>NUCLEOTIDE SEQUENCE [LARGE SCALE GENOMIC DNA]</scope>
    <source>
        <strain evidence="2">JCM 18019</strain>
    </source>
</reference>
<dbReference type="Pfam" id="PF06996">
    <property type="entry name" value="T6SS_TssG"/>
    <property type="match status" value="1"/>
</dbReference>
<accession>A0ABP9LVP7</accession>
<dbReference type="InterPro" id="IPR010732">
    <property type="entry name" value="T6SS_TssG-like"/>
</dbReference>
<dbReference type="RefSeq" id="WP_345199928.1">
    <property type="nucleotide sequence ID" value="NZ_BAABHX010000001.1"/>
</dbReference>